<dbReference type="KEGG" id="mpro:BJP34_04510"/>
<evidence type="ECO:0000313" key="2">
    <source>
        <dbReference type="Proteomes" id="UP000177870"/>
    </source>
</evidence>
<evidence type="ECO:0000313" key="1">
    <source>
        <dbReference type="EMBL" id="AOW98812.1"/>
    </source>
</evidence>
<dbReference type="RefSeq" id="WP_070391319.1">
    <property type="nucleotide sequence ID" value="NZ_CP017599.1"/>
</dbReference>
<sequence>MPIAAQIVHYDRIETLKLVVGWAKLSNLEYSRITKLCLDAKREWGKPRQSLMGGTPKTALPSQDRNGAFSALRIKFATGRTSASLFAHPTSLTSNGGSRG</sequence>
<dbReference type="Proteomes" id="UP000177870">
    <property type="component" value="Chromosome"/>
</dbReference>
<accession>A0A1D8TML3</accession>
<dbReference type="AlphaFoldDB" id="A0A1D8TML3"/>
<dbReference type="EMBL" id="CP017599">
    <property type="protein sequence ID" value="AOW98812.1"/>
    <property type="molecule type" value="Genomic_DNA"/>
</dbReference>
<organism evidence="1 2">
    <name type="scientific">Moorena producens PAL-8-15-08-1</name>
    <dbReference type="NCBI Taxonomy" id="1458985"/>
    <lineage>
        <taxon>Bacteria</taxon>
        <taxon>Bacillati</taxon>
        <taxon>Cyanobacteriota</taxon>
        <taxon>Cyanophyceae</taxon>
        <taxon>Coleofasciculales</taxon>
        <taxon>Coleofasciculaceae</taxon>
        <taxon>Moorena</taxon>
    </lineage>
</organism>
<gene>
    <name evidence="1" type="ORF">BJP34_04510</name>
</gene>
<protein>
    <submittedName>
        <fullName evidence="1">Uncharacterized protein</fullName>
    </submittedName>
</protein>
<reference evidence="2" key="1">
    <citation type="submission" date="2016-10" db="EMBL/GenBank/DDBJ databases">
        <title>Comparative genomics uncovers the prolific and rare metabolic potential of the cyanobacterial genus Moorea.</title>
        <authorList>
            <person name="Leao T."/>
            <person name="Castelao G."/>
            <person name="Korobeynikov A."/>
            <person name="Monroe E.A."/>
            <person name="Podell S."/>
            <person name="Glukhov E."/>
            <person name="Allen E."/>
            <person name="Gerwick W.H."/>
            <person name="Gerwick L."/>
        </authorList>
    </citation>
    <scope>NUCLEOTIDE SEQUENCE [LARGE SCALE GENOMIC DNA]</scope>
    <source>
        <strain evidence="2">PAL-8-15-08-1</strain>
    </source>
</reference>
<name>A0A1D8TML3_9CYAN</name>
<proteinExistence type="predicted"/>